<dbReference type="CDD" id="cd14014">
    <property type="entry name" value="STKc_PknB_like"/>
    <property type="match status" value="1"/>
</dbReference>
<comment type="caution">
    <text evidence="10">The sequence shown here is derived from an EMBL/GenBank/DDBJ whole genome shotgun (WGS) entry which is preliminary data.</text>
</comment>
<dbReference type="PROSITE" id="PS00108">
    <property type="entry name" value="PROTEIN_KINASE_ST"/>
    <property type="match status" value="1"/>
</dbReference>
<dbReference type="GO" id="GO:0016301">
    <property type="term" value="F:kinase activity"/>
    <property type="evidence" value="ECO:0007669"/>
    <property type="project" value="UniProtKB-KW"/>
</dbReference>
<dbReference type="InterPro" id="IPR017441">
    <property type="entry name" value="Protein_kinase_ATP_BS"/>
</dbReference>
<name>A0ABQ4C9P6_9ACTN</name>
<dbReference type="PANTHER" id="PTHR43289:SF6">
    <property type="entry name" value="SERINE_THREONINE-PROTEIN KINASE NEKL-3"/>
    <property type="match status" value="1"/>
</dbReference>
<keyword evidence="4 7" id="KW-0547">Nucleotide-binding</keyword>
<dbReference type="RefSeq" id="WP_239091018.1">
    <property type="nucleotide sequence ID" value="NZ_BONC01000048.1"/>
</dbReference>
<dbReference type="InterPro" id="IPR000719">
    <property type="entry name" value="Prot_kinase_dom"/>
</dbReference>
<evidence type="ECO:0000256" key="1">
    <source>
        <dbReference type="ARBA" id="ARBA00012513"/>
    </source>
</evidence>
<dbReference type="Proteomes" id="UP000624325">
    <property type="component" value="Unassembled WGS sequence"/>
</dbReference>
<evidence type="ECO:0000313" key="11">
    <source>
        <dbReference type="Proteomes" id="UP000624325"/>
    </source>
</evidence>
<dbReference type="Pfam" id="PF00069">
    <property type="entry name" value="Pkinase"/>
    <property type="match status" value="1"/>
</dbReference>
<evidence type="ECO:0000256" key="5">
    <source>
        <dbReference type="ARBA" id="ARBA00022777"/>
    </source>
</evidence>
<feature type="domain" description="Protein kinase" evidence="9">
    <location>
        <begin position="10"/>
        <end position="272"/>
    </location>
</feature>
<keyword evidence="5 10" id="KW-0418">Kinase</keyword>
<keyword evidence="6 7" id="KW-0067">ATP-binding</keyword>
<evidence type="ECO:0000256" key="3">
    <source>
        <dbReference type="ARBA" id="ARBA00022679"/>
    </source>
</evidence>
<keyword evidence="3" id="KW-0808">Transferase</keyword>
<reference evidence="10 11" key="1">
    <citation type="submission" date="2021-01" db="EMBL/GenBank/DDBJ databases">
        <title>Whole genome shotgun sequence of Asanoa iriomotensis NBRC 100142.</title>
        <authorList>
            <person name="Komaki H."/>
            <person name="Tamura T."/>
        </authorList>
    </citation>
    <scope>NUCLEOTIDE SEQUENCE [LARGE SCALE GENOMIC DNA]</scope>
    <source>
        <strain evidence="10 11">NBRC 100142</strain>
    </source>
</reference>
<dbReference type="InterPro" id="IPR011009">
    <property type="entry name" value="Kinase-like_dom_sf"/>
</dbReference>
<dbReference type="EC" id="2.7.11.1" evidence="1"/>
<proteinExistence type="predicted"/>
<dbReference type="Gene3D" id="1.10.510.10">
    <property type="entry name" value="Transferase(Phosphotransferase) domain 1"/>
    <property type="match status" value="1"/>
</dbReference>
<dbReference type="PROSITE" id="PS00107">
    <property type="entry name" value="PROTEIN_KINASE_ATP"/>
    <property type="match status" value="1"/>
</dbReference>
<accession>A0ABQ4C9P6</accession>
<dbReference type="EMBL" id="BONC01000048">
    <property type="protein sequence ID" value="GIF59487.1"/>
    <property type="molecule type" value="Genomic_DNA"/>
</dbReference>
<feature type="binding site" evidence="7">
    <location>
        <position position="39"/>
    </location>
    <ligand>
        <name>ATP</name>
        <dbReference type="ChEBI" id="CHEBI:30616"/>
    </ligand>
</feature>
<evidence type="ECO:0000313" key="10">
    <source>
        <dbReference type="EMBL" id="GIF59487.1"/>
    </source>
</evidence>
<organism evidence="10 11">
    <name type="scientific">Asanoa iriomotensis</name>
    <dbReference type="NCBI Taxonomy" id="234613"/>
    <lineage>
        <taxon>Bacteria</taxon>
        <taxon>Bacillati</taxon>
        <taxon>Actinomycetota</taxon>
        <taxon>Actinomycetes</taxon>
        <taxon>Micromonosporales</taxon>
        <taxon>Micromonosporaceae</taxon>
        <taxon>Asanoa</taxon>
    </lineage>
</organism>
<dbReference type="PANTHER" id="PTHR43289">
    <property type="entry name" value="MITOGEN-ACTIVATED PROTEIN KINASE KINASE KINASE 20-RELATED"/>
    <property type="match status" value="1"/>
</dbReference>
<dbReference type="SMART" id="SM00220">
    <property type="entry name" value="S_TKc"/>
    <property type="match status" value="1"/>
</dbReference>
<evidence type="ECO:0000256" key="8">
    <source>
        <dbReference type="SAM" id="MobiDB-lite"/>
    </source>
</evidence>
<sequence length="557" mass="60391">MQQTLIAERYRLLESVGSGGMGRVWLARDEMLHRDVAVKEVQPPDWMTADERADLGQRTLREARTAARLSHPNVVQIYDVVHSAGSPWIVMEYVRSRSLHEVIVNEGPLAPRQVAEIGLAVLDALCAAHARGVLHRDVKPHNVLIADDGRVVLTDFGLATFDGDSAVTRAGMVMGSPQYVAPERANDGTSTVEADMWSLGATLYAAVEGRSPFYRRTTLATLTALATSPPDPAKLAGPLRPVLTGLLRKDPRHRLTADEVDRLLRRVIDPTVKPLPRRLPRPRRPDGAATQDVDPSAAPTVALGADGRPRASAWFGLGTTTWLGGGDRRFRRRTLVAAAGTLVAVLAAGSAWALNRDDNEATVAGPTPAASTEQVAAGRGGGVLPCQNPRNAVTDQVEVAPVPDGERFALLSAFTWYTAPAGYRLPAPVGWRAYTEAGGTTCLYDSNMERMMSVEALPAAVPDPVAYWTRTAEEEQLTGALVGYADATITRSQVFDGGGEWEYEFTPANAKPQRAIRILYNHGGRAYVITWTCPKLDWNANWLPTIRLGFRPPDPVD</sequence>
<keyword evidence="11" id="KW-1185">Reference proteome</keyword>
<dbReference type="PROSITE" id="PS50011">
    <property type="entry name" value="PROTEIN_KINASE_DOM"/>
    <property type="match status" value="1"/>
</dbReference>
<evidence type="ECO:0000256" key="6">
    <source>
        <dbReference type="ARBA" id="ARBA00022840"/>
    </source>
</evidence>
<dbReference type="InterPro" id="IPR008271">
    <property type="entry name" value="Ser/Thr_kinase_AS"/>
</dbReference>
<protein>
    <recommendedName>
        <fullName evidence="1">non-specific serine/threonine protein kinase</fullName>
        <ecNumber evidence="1">2.7.11.1</ecNumber>
    </recommendedName>
</protein>
<evidence type="ECO:0000259" key="9">
    <source>
        <dbReference type="PROSITE" id="PS50011"/>
    </source>
</evidence>
<feature type="region of interest" description="Disordered" evidence="8">
    <location>
        <begin position="273"/>
        <end position="305"/>
    </location>
</feature>
<dbReference type="Gene3D" id="3.30.200.20">
    <property type="entry name" value="Phosphorylase Kinase, domain 1"/>
    <property type="match status" value="1"/>
</dbReference>
<evidence type="ECO:0000256" key="2">
    <source>
        <dbReference type="ARBA" id="ARBA00022527"/>
    </source>
</evidence>
<dbReference type="SUPFAM" id="SSF56112">
    <property type="entry name" value="Protein kinase-like (PK-like)"/>
    <property type="match status" value="1"/>
</dbReference>
<gene>
    <name evidence="10" type="ORF">Air01nite_55820</name>
</gene>
<keyword evidence="2" id="KW-0723">Serine/threonine-protein kinase</keyword>
<evidence type="ECO:0000256" key="7">
    <source>
        <dbReference type="PROSITE-ProRule" id="PRU10141"/>
    </source>
</evidence>
<evidence type="ECO:0000256" key="4">
    <source>
        <dbReference type="ARBA" id="ARBA00022741"/>
    </source>
</evidence>